<protein>
    <submittedName>
        <fullName evidence="2">Uncharacterized protein</fullName>
    </submittedName>
</protein>
<feature type="compositionally biased region" description="Basic residues" evidence="1">
    <location>
        <begin position="64"/>
        <end position="73"/>
    </location>
</feature>
<feature type="region of interest" description="Disordered" evidence="1">
    <location>
        <begin position="48"/>
        <end position="73"/>
    </location>
</feature>
<comment type="caution">
    <text evidence="2">The sequence shown here is derived from an EMBL/GenBank/DDBJ whole genome shotgun (WGS) entry which is preliminary data.</text>
</comment>
<accession>A0A834UFF2</accession>
<name>A0A834UFF2_VESPE</name>
<keyword evidence="3" id="KW-1185">Reference proteome</keyword>
<proteinExistence type="predicted"/>
<organism evidence="2 3">
    <name type="scientific">Vespula pensylvanica</name>
    <name type="common">Western yellow jacket</name>
    <name type="synonym">Wasp</name>
    <dbReference type="NCBI Taxonomy" id="30213"/>
    <lineage>
        <taxon>Eukaryota</taxon>
        <taxon>Metazoa</taxon>
        <taxon>Ecdysozoa</taxon>
        <taxon>Arthropoda</taxon>
        <taxon>Hexapoda</taxon>
        <taxon>Insecta</taxon>
        <taxon>Pterygota</taxon>
        <taxon>Neoptera</taxon>
        <taxon>Endopterygota</taxon>
        <taxon>Hymenoptera</taxon>
        <taxon>Apocrita</taxon>
        <taxon>Aculeata</taxon>
        <taxon>Vespoidea</taxon>
        <taxon>Vespidae</taxon>
        <taxon>Vespinae</taxon>
        <taxon>Vespula</taxon>
    </lineage>
</organism>
<gene>
    <name evidence="2" type="ORF">H0235_003768</name>
</gene>
<dbReference type="AlphaFoldDB" id="A0A834UFF2"/>
<reference evidence="2" key="1">
    <citation type="journal article" date="2020" name="G3 (Bethesda)">
        <title>High-Quality Assemblies for Three Invasive Social Wasps from the &lt;i&gt;Vespula&lt;/i&gt; Genus.</title>
        <authorList>
            <person name="Harrop T.W.R."/>
            <person name="Guhlin J."/>
            <person name="McLaughlin G.M."/>
            <person name="Permina E."/>
            <person name="Stockwell P."/>
            <person name="Gilligan J."/>
            <person name="Le Lec M.F."/>
            <person name="Gruber M.A.M."/>
            <person name="Quinn O."/>
            <person name="Lovegrove M."/>
            <person name="Duncan E.J."/>
            <person name="Remnant E.J."/>
            <person name="Van Eeckhoven J."/>
            <person name="Graham B."/>
            <person name="Knapp R.A."/>
            <person name="Langford K.W."/>
            <person name="Kronenberg Z."/>
            <person name="Press M.O."/>
            <person name="Eacker S.M."/>
            <person name="Wilson-Rankin E.E."/>
            <person name="Purcell J."/>
            <person name="Lester P.J."/>
            <person name="Dearden P.K."/>
        </authorList>
    </citation>
    <scope>NUCLEOTIDE SEQUENCE</scope>
    <source>
        <strain evidence="2">Volc-1</strain>
    </source>
</reference>
<evidence type="ECO:0000313" key="3">
    <source>
        <dbReference type="Proteomes" id="UP000600918"/>
    </source>
</evidence>
<sequence>MIKKEVEQKRCQSRDELFFYEMEDAIGSKGWSRVVVLEGMLEKIKDGGVGKGMACATDSGPQEKRKKKRRKKK</sequence>
<evidence type="ECO:0000256" key="1">
    <source>
        <dbReference type="SAM" id="MobiDB-lite"/>
    </source>
</evidence>
<evidence type="ECO:0000313" key="2">
    <source>
        <dbReference type="EMBL" id="KAF7435577.1"/>
    </source>
</evidence>
<dbReference type="Proteomes" id="UP000600918">
    <property type="component" value="Unassembled WGS sequence"/>
</dbReference>
<dbReference type="EMBL" id="JACSDY010000002">
    <property type="protein sequence ID" value="KAF7435577.1"/>
    <property type="molecule type" value="Genomic_DNA"/>
</dbReference>